<dbReference type="Proteomes" id="UP000002421">
    <property type="component" value="Segment"/>
</dbReference>
<protein>
    <submittedName>
        <fullName evidence="1">Uncharacterized protein</fullName>
    </submittedName>
</protein>
<organismHost>
    <name type="scientific">Pseudomonas chlororaphis</name>
    <dbReference type="NCBI Taxonomy" id="587753"/>
</organismHost>
<reference evidence="1 2" key="1">
    <citation type="journal article" date="2008" name="Virology">
        <title>Characterization of Pseudomonas chlororaphis myovirus 201varphi2-1 via genomic sequencing, mass spectrometry, and electron microscopy.</title>
        <authorList>
            <person name="Thomas J.A."/>
            <person name="Rolando M.R."/>
            <person name="Carroll C.A."/>
            <person name="Shen P.S."/>
            <person name="Belnap D.M."/>
            <person name="Weintraub S.T."/>
            <person name="Serwer P."/>
            <person name="Hardies S.C."/>
        </authorList>
    </citation>
    <scope>NUCLEOTIDE SEQUENCE</scope>
</reference>
<evidence type="ECO:0000313" key="1">
    <source>
        <dbReference type="EMBL" id="ABY63007.1"/>
    </source>
</evidence>
<gene>
    <name evidence="1" type="ORF">201phi2-1p177</name>
</gene>
<dbReference type="EMBL" id="EU197055">
    <property type="protein sequence ID" value="ABY63007.1"/>
    <property type="molecule type" value="Genomic_DNA"/>
</dbReference>
<keyword evidence="2" id="KW-1185">Reference proteome</keyword>
<accession>B3FJ40</accession>
<organism evidence="1 2">
    <name type="scientific">Pseudomonas phage 201phi2-1</name>
    <name type="common">Pseudomonas chlororaphis phage 201phi2-1</name>
    <dbReference type="NCBI Taxonomy" id="198110"/>
    <lineage>
        <taxon>Viruses</taxon>
        <taxon>Duplodnaviria</taxon>
        <taxon>Heunggongvirae</taxon>
        <taxon>Uroviricota</taxon>
        <taxon>Caudoviricetes</taxon>
        <taxon>Chimalliviridae</taxon>
        <taxon>Serwervirus</taxon>
        <taxon>Serwervirus 201phi21</taxon>
    </lineage>
</organism>
<dbReference type="KEGG" id="vg:6372468"/>
<name>B3FJ40_BP201</name>
<proteinExistence type="predicted"/>
<evidence type="ECO:0000313" key="2">
    <source>
        <dbReference type="Proteomes" id="UP000002421"/>
    </source>
</evidence>
<dbReference type="RefSeq" id="YP_001956901.1">
    <property type="nucleotide sequence ID" value="NC_010821.1"/>
</dbReference>
<sequence>MQEVANFKKITSDILSNIEALKENLQAIATSDNFQGILDELNELDERRVTLLEPMLLRVRLQEALDLCNDISLIDHCNRHDPERKKVTAYGESWLTANQAEGRVTIPGIKRIRECLNPALVSIQDGKRIAELIQEGKIK</sequence>